<sequence length="41" mass="4367">MSHYQGAKAVPDLIRANGINLCADLSACSLAGRTFHIQPII</sequence>
<protein>
    <submittedName>
        <fullName evidence="1">Uncharacterized protein</fullName>
    </submittedName>
</protein>
<dbReference type="AlphaFoldDB" id="A0A0E9T2K5"/>
<reference evidence="1" key="2">
    <citation type="journal article" date="2015" name="Fish Shellfish Immunol.">
        <title>Early steps in the European eel (Anguilla anguilla)-Vibrio vulnificus interaction in the gills: Role of the RtxA13 toxin.</title>
        <authorList>
            <person name="Callol A."/>
            <person name="Pajuelo D."/>
            <person name="Ebbesson L."/>
            <person name="Teles M."/>
            <person name="MacKenzie S."/>
            <person name="Amaro C."/>
        </authorList>
    </citation>
    <scope>NUCLEOTIDE SEQUENCE</scope>
</reference>
<name>A0A0E9T2K5_ANGAN</name>
<reference evidence="1" key="1">
    <citation type="submission" date="2014-11" db="EMBL/GenBank/DDBJ databases">
        <authorList>
            <person name="Amaro Gonzalez C."/>
        </authorList>
    </citation>
    <scope>NUCLEOTIDE SEQUENCE</scope>
</reference>
<evidence type="ECO:0000313" key="1">
    <source>
        <dbReference type="EMBL" id="JAH46908.1"/>
    </source>
</evidence>
<accession>A0A0E9T2K5</accession>
<dbReference type="EMBL" id="GBXM01061669">
    <property type="protein sequence ID" value="JAH46908.1"/>
    <property type="molecule type" value="Transcribed_RNA"/>
</dbReference>
<organism evidence="1">
    <name type="scientific">Anguilla anguilla</name>
    <name type="common">European freshwater eel</name>
    <name type="synonym">Muraena anguilla</name>
    <dbReference type="NCBI Taxonomy" id="7936"/>
    <lineage>
        <taxon>Eukaryota</taxon>
        <taxon>Metazoa</taxon>
        <taxon>Chordata</taxon>
        <taxon>Craniata</taxon>
        <taxon>Vertebrata</taxon>
        <taxon>Euteleostomi</taxon>
        <taxon>Actinopterygii</taxon>
        <taxon>Neopterygii</taxon>
        <taxon>Teleostei</taxon>
        <taxon>Anguilliformes</taxon>
        <taxon>Anguillidae</taxon>
        <taxon>Anguilla</taxon>
    </lineage>
</organism>
<proteinExistence type="predicted"/>